<evidence type="ECO:0000259" key="2">
    <source>
        <dbReference type="Pfam" id="PF01035"/>
    </source>
</evidence>
<dbReference type="PANTHER" id="PTHR42942:SF1">
    <property type="entry name" value="ALKYLTRANSFERASE-LIKE PROTEIN 1"/>
    <property type="match status" value="1"/>
</dbReference>
<feature type="domain" description="Methylated-DNA-[protein]-cysteine S-methyltransferase DNA binding" evidence="2">
    <location>
        <begin position="13"/>
        <end position="91"/>
    </location>
</feature>
<organism evidence="3 4">
    <name type="scientific">Frateuria aurantia (strain ATCC 33424 / DSM 6220 / KCTC 2777 / LMG 1558 / NBRC 3245 / NCIMB 13370)</name>
    <name type="common">Acetobacter aurantius</name>
    <dbReference type="NCBI Taxonomy" id="767434"/>
    <lineage>
        <taxon>Bacteria</taxon>
        <taxon>Pseudomonadati</taxon>
        <taxon>Pseudomonadota</taxon>
        <taxon>Gammaproteobacteria</taxon>
        <taxon>Lysobacterales</taxon>
        <taxon>Rhodanobacteraceae</taxon>
        <taxon>Frateuria</taxon>
    </lineage>
</organism>
<dbReference type="Proteomes" id="UP000005234">
    <property type="component" value="Chromosome"/>
</dbReference>
<sequence length="118" mass="13162">MDKASAGQPLILRIQAEIASVPQGQTCSYGAIATRAGAPGRARLVGKVLREAPAELGLPWHRIIRADGRPAFPPESEAWREQYRRLLNEGVELRQGKVPEHQRARTEDIDALLWRPSY</sequence>
<evidence type="ECO:0000313" key="4">
    <source>
        <dbReference type="Proteomes" id="UP000005234"/>
    </source>
</evidence>
<dbReference type="GO" id="GO:0008168">
    <property type="term" value="F:methyltransferase activity"/>
    <property type="evidence" value="ECO:0007669"/>
    <property type="project" value="UniProtKB-KW"/>
</dbReference>
<dbReference type="AlphaFoldDB" id="H8L5Q2"/>
<dbReference type="Pfam" id="PF01035">
    <property type="entry name" value="DNA_binding_1"/>
    <property type="match status" value="1"/>
</dbReference>
<evidence type="ECO:0000313" key="3">
    <source>
        <dbReference type="EMBL" id="AFC86706.1"/>
    </source>
</evidence>
<reference evidence="3" key="1">
    <citation type="submission" date="2012-02" db="EMBL/GenBank/DDBJ databases">
        <title>The complete genome of Frateuria aurantia DSM 6220.</title>
        <authorList>
            <consortium name="US DOE Joint Genome Institute (JGI-PGF)"/>
            <person name="Lucas S."/>
            <person name="Copeland A."/>
            <person name="Lapidus A."/>
            <person name="Glavina del Rio T."/>
            <person name="Dalin E."/>
            <person name="Tice H."/>
            <person name="Bruce D."/>
            <person name="Goodwin L."/>
            <person name="Pitluck S."/>
            <person name="Peters L."/>
            <person name="Ovchinnikova G."/>
            <person name="Teshima H."/>
            <person name="Kyrpides N."/>
            <person name="Mavromatis K."/>
            <person name="Ivanova N."/>
            <person name="Brettin T."/>
            <person name="Detter J.C."/>
            <person name="Han C."/>
            <person name="Larimer F."/>
            <person name="Land M."/>
            <person name="Hauser L."/>
            <person name="Markowitz V."/>
            <person name="Cheng J.-F."/>
            <person name="Hugenholtz P."/>
            <person name="Woyke T."/>
            <person name="Wu D."/>
            <person name="Brambilla E."/>
            <person name="Klenk H.-P."/>
            <person name="Eisen J.A."/>
        </authorList>
    </citation>
    <scope>NUCLEOTIDE SEQUENCE</scope>
    <source>
        <strain evidence="3">DSM 6220</strain>
    </source>
</reference>
<keyword evidence="4" id="KW-1185">Reference proteome</keyword>
<dbReference type="InterPro" id="IPR036217">
    <property type="entry name" value="MethylDNA_cys_MeTrfase_DNAb"/>
</dbReference>
<dbReference type="CDD" id="cd06445">
    <property type="entry name" value="ATase"/>
    <property type="match status" value="1"/>
</dbReference>
<dbReference type="PANTHER" id="PTHR42942">
    <property type="entry name" value="6-O-METHYLGUANINE DNA METHYLTRANSFERASE"/>
    <property type="match status" value="1"/>
</dbReference>
<keyword evidence="3" id="KW-0489">Methyltransferase</keyword>
<dbReference type="STRING" id="767434.Fraau_2338"/>
<keyword evidence="1" id="KW-0227">DNA damage</keyword>
<dbReference type="RefSeq" id="WP_014403709.1">
    <property type="nucleotide sequence ID" value="NC_017033.1"/>
</dbReference>
<dbReference type="InterPro" id="IPR036388">
    <property type="entry name" value="WH-like_DNA-bd_sf"/>
</dbReference>
<dbReference type="HOGENOM" id="CLU_000445_52_5_6"/>
<dbReference type="eggNOG" id="COG3695">
    <property type="taxonomic scope" value="Bacteria"/>
</dbReference>
<gene>
    <name evidence="3" type="ordered locus">Fraau_2338</name>
</gene>
<dbReference type="OrthoDB" id="9132167at2"/>
<dbReference type="GO" id="GO:0006281">
    <property type="term" value="P:DNA repair"/>
    <property type="evidence" value="ECO:0007669"/>
    <property type="project" value="InterPro"/>
</dbReference>
<protein>
    <submittedName>
        <fullName evidence="3">Putative methylated DNA-protein cysteine methyltransferase</fullName>
    </submittedName>
</protein>
<dbReference type="Gene3D" id="1.10.10.10">
    <property type="entry name" value="Winged helix-like DNA-binding domain superfamily/Winged helix DNA-binding domain"/>
    <property type="match status" value="1"/>
</dbReference>
<keyword evidence="3" id="KW-0808">Transferase</keyword>
<proteinExistence type="predicted"/>
<evidence type="ECO:0000256" key="1">
    <source>
        <dbReference type="ARBA" id="ARBA00022763"/>
    </source>
</evidence>
<dbReference type="InterPro" id="IPR014048">
    <property type="entry name" value="MethylDNA_cys_MeTrfase_DNA-bd"/>
</dbReference>
<dbReference type="EMBL" id="CP003350">
    <property type="protein sequence ID" value="AFC86706.1"/>
    <property type="molecule type" value="Genomic_DNA"/>
</dbReference>
<name>H8L5Q2_FRAAD</name>
<accession>H8L5Q2</accession>
<dbReference type="KEGG" id="fau:Fraau_2338"/>
<dbReference type="SUPFAM" id="SSF46767">
    <property type="entry name" value="Methylated DNA-protein cysteine methyltransferase, C-terminal domain"/>
    <property type="match status" value="1"/>
</dbReference>
<dbReference type="InterPro" id="IPR052520">
    <property type="entry name" value="ATL_DNA_repair"/>
</dbReference>
<dbReference type="GO" id="GO:0032259">
    <property type="term" value="P:methylation"/>
    <property type="evidence" value="ECO:0007669"/>
    <property type="project" value="UniProtKB-KW"/>
</dbReference>